<dbReference type="Gene3D" id="3.90.550.10">
    <property type="entry name" value="Spore Coat Polysaccharide Biosynthesis Protein SpsA, Chain A"/>
    <property type="match status" value="1"/>
</dbReference>
<dbReference type="InterPro" id="IPR001173">
    <property type="entry name" value="Glyco_trans_2-like"/>
</dbReference>
<gene>
    <name evidence="3" type="ORF">DFW101_3703</name>
</gene>
<evidence type="ECO:0000259" key="2">
    <source>
        <dbReference type="Pfam" id="PF00535"/>
    </source>
</evidence>
<dbReference type="Pfam" id="PF00535">
    <property type="entry name" value="Glycos_transf_2"/>
    <property type="match status" value="1"/>
</dbReference>
<protein>
    <submittedName>
        <fullName evidence="3">Glycosyl transferase family 2</fullName>
    </submittedName>
</protein>
<dbReference type="EMBL" id="CM001369">
    <property type="protein sequence ID" value="EHJ45987.1"/>
    <property type="molecule type" value="Genomic_DNA"/>
</dbReference>
<dbReference type="PANTHER" id="PTHR43685:SF3">
    <property type="entry name" value="SLR2126 PROTEIN"/>
    <property type="match status" value="1"/>
</dbReference>
<dbReference type="InterPro" id="IPR050834">
    <property type="entry name" value="Glycosyltransf_2"/>
</dbReference>
<feature type="transmembrane region" description="Helical" evidence="1">
    <location>
        <begin position="268"/>
        <end position="288"/>
    </location>
</feature>
<evidence type="ECO:0000313" key="4">
    <source>
        <dbReference type="Proteomes" id="UP000004662"/>
    </source>
</evidence>
<organism evidence="3 4">
    <name type="scientific">Solidesulfovibrio carbinoliphilus subsp. oakridgensis</name>
    <dbReference type="NCBI Taxonomy" id="694327"/>
    <lineage>
        <taxon>Bacteria</taxon>
        <taxon>Pseudomonadati</taxon>
        <taxon>Thermodesulfobacteriota</taxon>
        <taxon>Desulfovibrionia</taxon>
        <taxon>Desulfovibrionales</taxon>
        <taxon>Desulfovibrionaceae</taxon>
        <taxon>Solidesulfovibrio</taxon>
    </lineage>
</organism>
<reference evidence="4" key="1">
    <citation type="journal article" date="2015" name="Genome Announc.">
        <title>High-Quality Draft Genome Sequence of Desulfovibrio carbinoliphilus FW-101-2B, an Organic Acid-Oxidizing Sulfate-Reducing Bacterium Isolated from Uranium(VI)-Contaminated Groundwater.</title>
        <authorList>
            <person name="Ramsay B.D."/>
            <person name="Hwang C."/>
            <person name="Woo H.L."/>
            <person name="Carroll S.L."/>
            <person name="Lucas S."/>
            <person name="Han J."/>
            <person name="Lapidus A.L."/>
            <person name="Cheng J.F."/>
            <person name="Goodwin L.A."/>
            <person name="Pitluck S."/>
            <person name="Peters L."/>
            <person name="Chertkov O."/>
            <person name="Held B."/>
            <person name="Detter J.C."/>
            <person name="Han C.S."/>
            <person name="Tapia R."/>
            <person name="Land M.L."/>
            <person name="Hauser L.J."/>
            <person name="Kyrpides N.C."/>
            <person name="Ivanova N.N."/>
            <person name="Mikhailova N."/>
            <person name="Pagani I."/>
            <person name="Woyke T."/>
            <person name="Arkin A.P."/>
            <person name="Dehal P."/>
            <person name="Chivian D."/>
            <person name="Criddle C.S."/>
            <person name="Wu W."/>
            <person name="Chakraborty R."/>
            <person name="Hazen T.C."/>
            <person name="Fields M.W."/>
        </authorList>
    </citation>
    <scope>NUCLEOTIDE SEQUENCE [LARGE SCALE GENOMIC DNA]</scope>
    <source>
        <strain evidence="4">FW-101-2B</strain>
    </source>
</reference>
<accession>G7QE93</accession>
<geneLocation type="plasmid" evidence="3 4">
    <name>pFW10101</name>
</geneLocation>
<dbReference type="InterPro" id="IPR029044">
    <property type="entry name" value="Nucleotide-diphossugar_trans"/>
</dbReference>
<dbReference type="PANTHER" id="PTHR43685">
    <property type="entry name" value="GLYCOSYLTRANSFERASE"/>
    <property type="match status" value="1"/>
</dbReference>
<keyword evidence="1" id="KW-1133">Transmembrane helix</keyword>
<dbReference type="SUPFAM" id="SSF53448">
    <property type="entry name" value="Nucleotide-diphospho-sugar transferases"/>
    <property type="match status" value="1"/>
</dbReference>
<evidence type="ECO:0000256" key="1">
    <source>
        <dbReference type="SAM" id="Phobius"/>
    </source>
</evidence>
<dbReference type="RefSeq" id="WP_009183019.1">
    <property type="nucleotide sequence ID" value="NZ_CM001369.1"/>
</dbReference>
<keyword evidence="1" id="KW-0812">Transmembrane</keyword>
<dbReference type="Proteomes" id="UP000004662">
    <property type="component" value="Plasmid pFW10101"/>
</dbReference>
<feature type="domain" description="Glycosyltransferase 2-like" evidence="2">
    <location>
        <begin position="8"/>
        <end position="131"/>
    </location>
</feature>
<keyword evidence="1" id="KW-0472">Membrane</keyword>
<keyword evidence="4" id="KW-1185">Reference proteome</keyword>
<dbReference type="HOGENOM" id="CLU_025996_19_0_7"/>
<evidence type="ECO:0000313" key="3">
    <source>
        <dbReference type="EMBL" id="EHJ45987.1"/>
    </source>
</evidence>
<keyword evidence="3" id="KW-0614">Plasmid</keyword>
<dbReference type="GO" id="GO:0016740">
    <property type="term" value="F:transferase activity"/>
    <property type="evidence" value="ECO:0007669"/>
    <property type="project" value="UniProtKB-KW"/>
</dbReference>
<name>G7QE93_9BACT</name>
<dbReference type="OrthoDB" id="9809116at2"/>
<keyword evidence="3" id="KW-0808">Transferase</keyword>
<dbReference type="eggNOG" id="COG1216">
    <property type="taxonomic scope" value="Bacteria"/>
</dbReference>
<dbReference type="AlphaFoldDB" id="G7QE93"/>
<feature type="transmembrane region" description="Helical" evidence="1">
    <location>
        <begin position="242"/>
        <end position="262"/>
    </location>
</feature>
<sequence>MPQSVDVTVVVPAYNAAATLPATLAGLAAQRFAGRVEVIVVDDGSTDATAAVAEAAGATVLRQKNQGPATARNAGATAGRGELLVFTDADCEPHPDFLAALTRPLADPGVSGVQGAYRTRQPQLVARFAQAEFEDRYAFTARFPCLDLVATYAAAFRRELFLQEGGFDTSYPVANNEDTEFSYRLCRLGHRLVFAPKALVFHRHPATLGKYLRIKFWRAYWRLAACRDHPEKVLRDGYTPGVVRLQTALAGLLALGLIFWPVTALGGVLALAGGVAVLCSALPFAAFAGKRDRGLAVAAPGLVLARSLAFAGGAAWAVLERLAGRACTLLRSRRGQS</sequence>
<proteinExistence type="predicted"/>
<feature type="transmembrane region" description="Helical" evidence="1">
    <location>
        <begin position="295"/>
        <end position="319"/>
    </location>
</feature>